<evidence type="ECO:0000313" key="2">
    <source>
        <dbReference type="EMBL" id="NHC12619.1"/>
    </source>
</evidence>
<dbReference type="Proteomes" id="UP000800981">
    <property type="component" value="Unassembled WGS sequence"/>
</dbReference>
<evidence type="ECO:0000259" key="1">
    <source>
        <dbReference type="Pfam" id="PF08818"/>
    </source>
</evidence>
<dbReference type="InterPro" id="IPR014922">
    <property type="entry name" value="YdhG-like"/>
</dbReference>
<keyword evidence="3" id="KW-1185">Reference proteome</keyword>
<reference evidence="2 3" key="1">
    <citation type="submission" date="2020-03" db="EMBL/GenBank/DDBJ databases">
        <title>Two novel Motilibacter sp.</title>
        <authorList>
            <person name="Liu S."/>
        </authorList>
    </citation>
    <scope>NUCLEOTIDE SEQUENCE [LARGE SCALE GENOMIC DNA]</scope>
    <source>
        <strain evidence="2 3">E257</strain>
    </source>
</reference>
<dbReference type="EMBL" id="JAANNP010000001">
    <property type="protein sequence ID" value="NHC12619.1"/>
    <property type="molecule type" value="Genomic_DNA"/>
</dbReference>
<evidence type="ECO:0000313" key="3">
    <source>
        <dbReference type="Proteomes" id="UP000800981"/>
    </source>
</evidence>
<name>A0ABX0GP61_9ACTN</name>
<comment type="caution">
    <text evidence="2">The sequence shown here is derived from an EMBL/GenBank/DDBJ whole genome shotgun (WGS) entry which is preliminary data.</text>
</comment>
<gene>
    <name evidence="2" type="ORF">G9H71_02335</name>
</gene>
<organism evidence="2 3">
    <name type="scientific">Motilibacter deserti</name>
    <dbReference type="NCBI Taxonomy" id="2714956"/>
    <lineage>
        <taxon>Bacteria</taxon>
        <taxon>Bacillati</taxon>
        <taxon>Actinomycetota</taxon>
        <taxon>Actinomycetes</taxon>
        <taxon>Motilibacterales</taxon>
        <taxon>Motilibacteraceae</taxon>
        <taxon>Motilibacter</taxon>
    </lineage>
</organism>
<sequence>MADSGNKTVPTGADVSAYLAGLPDDRQRADAGRLAELMAAATGAPPVLWGASIVGFGSWHYRYASGREGDTAAVAFAPRKGQLTLYLTGSLDDYADLLERLGPHTAGKGCLHLKRLDGVDLDTLRAVVARSHAAASR</sequence>
<protein>
    <submittedName>
        <fullName evidence="2">DUF1801 domain-containing protein</fullName>
    </submittedName>
</protein>
<dbReference type="RefSeq" id="WP_166277189.1">
    <property type="nucleotide sequence ID" value="NZ_JAANNP010000001.1"/>
</dbReference>
<accession>A0ABX0GP61</accession>
<proteinExistence type="predicted"/>
<feature type="domain" description="YdhG-like" evidence="1">
    <location>
        <begin position="27"/>
        <end position="130"/>
    </location>
</feature>
<dbReference type="Pfam" id="PF08818">
    <property type="entry name" value="DUF1801"/>
    <property type="match status" value="1"/>
</dbReference>